<dbReference type="EMBL" id="KB908703">
    <property type="protein sequence ID" value="EOA85375.1"/>
    <property type="molecule type" value="Genomic_DNA"/>
</dbReference>
<protein>
    <recommendedName>
        <fullName evidence="4">Secreted protein</fullName>
    </recommendedName>
</protein>
<reference evidence="2 3" key="2">
    <citation type="journal article" date="2013" name="PLoS Genet.">
        <title>Comparative genome structure, secondary metabolite, and effector coding capacity across Cochliobolus pathogens.</title>
        <authorList>
            <person name="Condon B.J."/>
            <person name="Leng Y."/>
            <person name="Wu D."/>
            <person name="Bushley K.E."/>
            <person name="Ohm R.A."/>
            <person name="Otillar R."/>
            <person name="Martin J."/>
            <person name="Schackwitz W."/>
            <person name="Grimwood J."/>
            <person name="MohdZainudin N."/>
            <person name="Xue C."/>
            <person name="Wang R."/>
            <person name="Manning V.A."/>
            <person name="Dhillon B."/>
            <person name="Tu Z.J."/>
            <person name="Steffenson B.J."/>
            <person name="Salamov A."/>
            <person name="Sun H."/>
            <person name="Lowry S."/>
            <person name="LaButti K."/>
            <person name="Han J."/>
            <person name="Copeland A."/>
            <person name="Lindquist E."/>
            <person name="Barry K."/>
            <person name="Schmutz J."/>
            <person name="Baker S.E."/>
            <person name="Ciuffetti L.M."/>
            <person name="Grigoriev I.V."/>
            <person name="Zhong S."/>
            <person name="Turgeon B.G."/>
        </authorList>
    </citation>
    <scope>NUCLEOTIDE SEQUENCE [LARGE SCALE GENOMIC DNA]</scope>
    <source>
        <strain evidence="3">28A</strain>
    </source>
</reference>
<dbReference type="AlphaFoldDB" id="R0IJQ9"/>
<proteinExistence type="predicted"/>
<gene>
    <name evidence="2" type="ORF">SETTUDRAFT_32582</name>
</gene>
<feature type="chain" id="PRO_5004343590" description="Secreted protein" evidence="1">
    <location>
        <begin position="23"/>
        <end position="164"/>
    </location>
</feature>
<accession>R0IJQ9</accession>
<evidence type="ECO:0000313" key="2">
    <source>
        <dbReference type="EMBL" id="EOA85375.1"/>
    </source>
</evidence>
<reference evidence="2 3" key="1">
    <citation type="journal article" date="2012" name="PLoS Pathog.">
        <title>Diverse lifestyles and strategies of plant pathogenesis encoded in the genomes of eighteen Dothideomycetes fungi.</title>
        <authorList>
            <person name="Ohm R.A."/>
            <person name="Feau N."/>
            <person name="Henrissat B."/>
            <person name="Schoch C.L."/>
            <person name="Horwitz B.A."/>
            <person name="Barry K.W."/>
            <person name="Condon B.J."/>
            <person name="Copeland A.C."/>
            <person name="Dhillon B."/>
            <person name="Glaser F."/>
            <person name="Hesse C.N."/>
            <person name="Kosti I."/>
            <person name="LaButti K."/>
            <person name="Lindquist E.A."/>
            <person name="Lucas S."/>
            <person name="Salamov A.A."/>
            <person name="Bradshaw R.E."/>
            <person name="Ciuffetti L."/>
            <person name="Hamelin R.C."/>
            <person name="Kema G.H.J."/>
            <person name="Lawrence C."/>
            <person name="Scott J.A."/>
            <person name="Spatafora J.W."/>
            <person name="Turgeon B.G."/>
            <person name="de Wit P.J.G.M."/>
            <person name="Zhong S."/>
            <person name="Goodwin S.B."/>
            <person name="Grigoriev I.V."/>
        </authorList>
    </citation>
    <scope>NUCLEOTIDE SEQUENCE [LARGE SCALE GENOMIC DNA]</scope>
    <source>
        <strain evidence="3">28A</strain>
    </source>
</reference>
<keyword evidence="3" id="KW-1185">Reference proteome</keyword>
<organism evidence="2 3">
    <name type="scientific">Exserohilum turcicum (strain 28A)</name>
    <name type="common">Northern leaf blight fungus</name>
    <name type="synonym">Setosphaeria turcica</name>
    <dbReference type="NCBI Taxonomy" id="671987"/>
    <lineage>
        <taxon>Eukaryota</taxon>
        <taxon>Fungi</taxon>
        <taxon>Dikarya</taxon>
        <taxon>Ascomycota</taxon>
        <taxon>Pezizomycotina</taxon>
        <taxon>Dothideomycetes</taxon>
        <taxon>Pleosporomycetidae</taxon>
        <taxon>Pleosporales</taxon>
        <taxon>Pleosporineae</taxon>
        <taxon>Pleosporaceae</taxon>
        <taxon>Exserohilum</taxon>
    </lineage>
</organism>
<name>R0IJQ9_EXST2</name>
<evidence type="ECO:0000256" key="1">
    <source>
        <dbReference type="SAM" id="SignalP"/>
    </source>
</evidence>
<dbReference type="HOGENOM" id="CLU_1620095_0_0_1"/>
<feature type="signal peptide" evidence="1">
    <location>
        <begin position="1"/>
        <end position="22"/>
    </location>
</feature>
<dbReference type="RefSeq" id="XP_008027043.1">
    <property type="nucleotide sequence ID" value="XM_008028852.1"/>
</dbReference>
<sequence>MRYYSITQSVLVLGALTVQAMGAFHLHPNRVSCQVGKTCPQKANDHYDACKDGGNERGGYTGPNTSGCQIIPVGLQNYQHISINGFTLARGDDSYEALYWIANTERPGLGATNINVALGYRPASGVENWNLFSLPPGVICNPPPSQGNEIFAIQFTCAGKPKGQ</sequence>
<dbReference type="GeneID" id="19403665"/>
<evidence type="ECO:0000313" key="3">
    <source>
        <dbReference type="Proteomes" id="UP000016935"/>
    </source>
</evidence>
<keyword evidence="1" id="KW-0732">Signal</keyword>
<evidence type="ECO:0008006" key="4">
    <source>
        <dbReference type="Google" id="ProtNLM"/>
    </source>
</evidence>
<dbReference type="Proteomes" id="UP000016935">
    <property type="component" value="Unassembled WGS sequence"/>
</dbReference>